<proteinExistence type="predicted"/>
<feature type="compositionally biased region" description="Pro residues" evidence="1">
    <location>
        <begin position="31"/>
        <end position="49"/>
    </location>
</feature>
<reference evidence="2" key="3">
    <citation type="submission" date="2022-06" db="UniProtKB">
        <authorList>
            <consortium name="EnsemblPlants"/>
        </authorList>
    </citation>
    <scope>IDENTIFICATION</scope>
</reference>
<feature type="compositionally biased region" description="Polar residues" evidence="1">
    <location>
        <begin position="84"/>
        <end position="97"/>
    </location>
</feature>
<evidence type="ECO:0000256" key="1">
    <source>
        <dbReference type="SAM" id="MobiDB-lite"/>
    </source>
</evidence>
<evidence type="ECO:0000313" key="3">
    <source>
        <dbReference type="Proteomes" id="UP000015106"/>
    </source>
</evidence>
<evidence type="ECO:0000313" key="2">
    <source>
        <dbReference type="EnsemblPlants" id="TuG1812G0200001601.01.T01.cds317738"/>
    </source>
</evidence>
<feature type="region of interest" description="Disordered" evidence="1">
    <location>
        <begin position="1"/>
        <end position="152"/>
    </location>
</feature>
<accession>A0A8R7PBD8</accession>
<reference evidence="3" key="1">
    <citation type="journal article" date="2013" name="Nature">
        <title>Draft genome of the wheat A-genome progenitor Triticum urartu.</title>
        <authorList>
            <person name="Ling H.Q."/>
            <person name="Zhao S."/>
            <person name="Liu D."/>
            <person name="Wang J."/>
            <person name="Sun H."/>
            <person name="Zhang C."/>
            <person name="Fan H."/>
            <person name="Li D."/>
            <person name="Dong L."/>
            <person name="Tao Y."/>
            <person name="Gao C."/>
            <person name="Wu H."/>
            <person name="Li Y."/>
            <person name="Cui Y."/>
            <person name="Guo X."/>
            <person name="Zheng S."/>
            <person name="Wang B."/>
            <person name="Yu K."/>
            <person name="Liang Q."/>
            <person name="Yang W."/>
            <person name="Lou X."/>
            <person name="Chen J."/>
            <person name="Feng M."/>
            <person name="Jian J."/>
            <person name="Zhang X."/>
            <person name="Luo G."/>
            <person name="Jiang Y."/>
            <person name="Liu J."/>
            <person name="Wang Z."/>
            <person name="Sha Y."/>
            <person name="Zhang B."/>
            <person name="Wu H."/>
            <person name="Tang D."/>
            <person name="Shen Q."/>
            <person name="Xue P."/>
            <person name="Zou S."/>
            <person name="Wang X."/>
            <person name="Liu X."/>
            <person name="Wang F."/>
            <person name="Yang Y."/>
            <person name="An X."/>
            <person name="Dong Z."/>
            <person name="Zhang K."/>
            <person name="Zhang X."/>
            <person name="Luo M.C."/>
            <person name="Dvorak J."/>
            <person name="Tong Y."/>
            <person name="Wang J."/>
            <person name="Yang H."/>
            <person name="Li Z."/>
            <person name="Wang D."/>
            <person name="Zhang A."/>
            <person name="Wang J."/>
        </authorList>
    </citation>
    <scope>NUCLEOTIDE SEQUENCE</scope>
    <source>
        <strain evidence="3">cv. G1812</strain>
    </source>
</reference>
<dbReference type="EnsemblPlants" id="TuG1812G0200001601.01.T01">
    <property type="protein sequence ID" value="TuG1812G0200001601.01.T01.cds317738"/>
    <property type="gene ID" value="TuG1812G0200001601.01"/>
</dbReference>
<protein>
    <submittedName>
        <fullName evidence="2">Uncharacterized protein</fullName>
    </submittedName>
</protein>
<organism evidence="2 3">
    <name type="scientific">Triticum urartu</name>
    <name type="common">Red wild einkorn</name>
    <name type="synonym">Crithodium urartu</name>
    <dbReference type="NCBI Taxonomy" id="4572"/>
    <lineage>
        <taxon>Eukaryota</taxon>
        <taxon>Viridiplantae</taxon>
        <taxon>Streptophyta</taxon>
        <taxon>Embryophyta</taxon>
        <taxon>Tracheophyta</taxon>
        <taxon>Spermatophyta</taxon>
        <taxon>Magnoliopsida</taxon>
        <taxon>Liliopsida</taxon>
        <taxon>Poales</taxon>
        <taxon>Poaceae</taxon>
        <taxon>BOP clade</taxon>
        <taxon>Pooideae</taxon>
        <taxon>Triticodae</taxon>
        <taxon>Triticeae</taxon>
        <taxon>Triticinae</taxon>
        <taxon>Triticum</taxon>
    </lineage>
</organism>
<dbReference type="Proteomes" id="UP000015106">
    <property type="component" value="Chromosome 2"/>
</dbReference>
<name>A0A8R7PBD8_TRIUA</name>
<reference evidence="2" key="2">
    <citation type="submission" date="2018-03" db="EMBL/GenBank/DDBJ databases">
        <title>The Triticum urartu genome reveals the dynamic nature of wheat genome evolution.</title>
        <authorList>
            <person name="Ling H."/>
            <person name="Ma B."/>
            <person name="Shi X."/>
            <person name="Liu H."/>
            <person name="Dong L."/>
            <person name="Sun H."/>
            <person name="Cao Y."/>
            <person name="Gao Q."/>
            <person name="Zheng S."/>
            <person name="Li Y."/>
            <person name="Yu Y."/>
            <person name="Du H."/>
            <person name="Qi M."/>
            <person name="Li Y."/>
            <person name="Yu H."/>
            <person name="Cui Y."/>
            <person name="Wang N."/>
            <person name="Chen C."/>
            <person name="Wu H."/>
            <person name="Zhao Y."/>
            <person name="Zhang J."/>
            <person name="Li Y."/>
            <person name="Zhou W."/>
            <person name="Zhang B."/>
            <person name="Hu W."/>
            <person name="Eijk M."/>
            <person name="Tang J."/>
            <person name="Witsenboer H."/>
            <person name="Zhao S."/>
            <person name="Li Z."/>
            <person name="Zhang A."/>
            <person name="Wang D."/>
            <person name="Liang C."/>
        </authorList>
    </citation>
    <scope>NUCLEOTIDE SEQUENCE [LARGE SCALE GENOMIC DNA]</scope>
    <source>
        <strain evidence="2">cv. G1812</strain>
    </source>
</reference>
<keyword evidence="3" id="KW-1185">Reference proteome</keyword>
<feature type="compositionally biased region" description="Low complexity" evidence="1">
    <location>
        <begin position="50"/>
        <end position="63"/>
    </location>
</feature>
<dbReference type="AlphaFoldDB" id="A0A8R7PBD8"/>
<dbReference type="Gramene" id="TuG1812G0200001601.01.T01">
    <property type="protein sequence ID" value="TuG1812G0200001601.01.T01.cds317738"/>
    <property type="gene ID" value="TuG1812G0200001601.01"/>
</dbReference>
<feature type="compositionally biased region" description="Low complexity" evidence="1">
    <location>
        <begin position="1"/>
        <end position="30"/>
    </location>
</feature>
<sequence>RPPSSFSAPARPLTSSSPRTPPRGGTTSPHAPTPPPRAFPSIRPPPPPSSSTRTPPTTGATASMAQWAGHLLGPPATSVAPAFNDTNTATAFSNSLRSPHPVKVPGPVTRRGVRPLQLPPRPLLPGPQQHPVRRQREQRLVTAPQHRLPAPG</sequence>